<dbReference type="Gene3D" id="3.30.559.10">
    <property type="entry name" value="Chloramphenicol acetyltransferase-like domain"/>
    <property type="match status" value="1"/>
</dbReference>
<evidence type="ECO:0000256" key="4">
    <source>
        <dbReference type="ARBA" id="ARBA00022553"/>
    </source>
</evidence>
<dbReference type="EMBL" id="FZMO01000558">
    <property type="protein sequence ID" value="SNQ52032.1"/>
    <property type="molecule type" value="Genomic_DNA"/>
</dbReference>
<evidence type="ECO:0000256" key="2">
    <source>
        <dbReference type="ARBA" id="ARBA00007169"/>
    </source>
</evidence>
<feature type="domain" description="Carrier" evidence="6">
    <location>
        <begin position="509"/>
        <end position="580"/>
    </location>
</feature>
<organism evidence="7 8">
    <name type="scientific">Frankia canadensis</name>
    <dbReference type="NCBI Taxonomy" id="1836972"/>
    <lineage>
        <taxon>Bacteria</taxon>
        <taxon>Bacillati</taxon>
        <taxon>Actinomycetota</taxon>
        <taxon>Actinomycetes</taxon>
        <taxon>Frankiales</taxon>
        <taxon>Frankiaceae</taxon>
        <taxon>Frankia</taxon>
    </lineage>
</organism>
<keyword evidence="5" id="KW-0378">Hydrolase</keyword>
<proteinExistence type="inferred from homology"/>
<dbReference type="Pfam" id="PF00975">
    <property type="entry name" value="Thioesterase"/>
    <property type="match status" value="2"/>
</dbReference>
<dbReference type="Gene3D" id="3.30.559.30">
    <property type="entry name" value="Nonribosomal peptide synthetase, condensation domain"/>
    <property type="match status" value="1"/>
</dbReference>
<sequence>MTELQDLSSPRSPQRQALLRELARRRATQARIPRRRDSGPVPASYAQTRLWLVGALEQGASAYHVPLPLRFRGPLDTGALADSLSGIVRRHEALRTTLREDDSLGLLQVVESAEAVILPVTDLSGLVGREQGEAVQRQLTDEQTRPFDLASAPLLRARLLRLAQDDHLLLITVHHLGFDGWSVPLLHSELAGGYNARVRGETPQVPEPPLQYADYAVWQRQRLSGARLDELLSYWEERLAGVVPMELPTDRPMSDVTSTRGGTRSVRLSSALMSQLGEIARAESTSLFMTMSAVLGVLFSRHTGQQDLVFGTTSAGRDRSELQGLIGFFNNTLVLRADLSGAPTFRELLRRTRDALVADYAHSELPFDLLVDRLQPPRRGNRTPLFRVHFQVEESTGTLTGYEELPAYHALRAEGLVPEFVTAKFDLSFTVRAAEDGSVVDLVYSTDLFDDSTAERLLEQVRAVVAALVAEPDLSVAALPLPELPRGAAQESRESPRIRQPQQAAVLSAAGAEAITQVLEVWREVLGRDEIGLHVDFFDLGGNSFLATKVRRLLGGRVPMVELFRHRTILSLAAYLSGRSLADDTPERLLHQLTPAGRTPEVTLVCVPYAGGHAVAYEALAGELPARFALWAVGLPGHESGGPDVQLIPLAEATARIADEVQERISGPVVVYGHCAGASQAVDLARELEERGVAVRATYLGGSLTDPDAAANLTRVTDSEDDELYGHIRAIGGFDGPLDPTDLQHLLRALRHDMADATRFQMACHAQPPRRLRAPLHCVLGDADPATPDFATRYRGWQVFADSVSLDVLPGAGHYFIRDRAADLAAVIERRLFPASSADSRTPVVCLAHAGAGASFFHSWRELAGDRLELIPVELPGHEKRFAEDLCQSVGEAVEILLPEVLRAVGDRSEVVLFGHCLGGVIAYELAYRLATTTEVTVRHLVVSGAPGPLVPRERRAAGLPDDEFLARLEELAGYRHPALEDPETAELLLPILRADQEMYESYRRTSVEPLDLPVTALRGERDTLVDGEEIGQWQVTTTRELELAEFTGGHMYHTELAGQVLELMARGLS</sequence>
<comment type="cofactor">
    <cofactor evidence="1">
        <name>pantetheine 4'-phosphate</name>
        <dbReference type="ChEBI" id="CHEBI:47942"/>
    </cofactor>
</comment>
<dbReference type="InterPro" id="IPR036736">
    <property type="entry name" value="ACP-like_sf"/>
</dbReference>
<comment type="similarity">
    <text evidence="2">Belongs to the thioesterase family.</text>
</comment>
<dbReference type="Pfam" id="PF00668">
    <property type="entry name" value="Condensation"/>
    <property type="match status" value="1"/>
</dbReference>
<evidence type="ECO:0000256" key="1">
    <source>
        <dbReference type="ARBA" id="ARBA00001957"/>
    </source>
</evidence>
<dbReference type="CDD" id="cd19531">
    <property type="entry name" value="LCL_NRPS-like"/>
    <property type="match status" value="1"/>
</dbReference>
<dbReference type="Gene3D" id="3.40.50.1820">
    <property type="entry name" value="alpha/beta hydrolase"/>
    <property type="match status" value="2"/>
</dbReference>
<dbReference type="SMART" id="SM00824">
    <property type="entry name" value="PKS_TE"/>
    <property type="match status" value="1"/>
</dbReference>
<dbReference type="GO" id="GO:0008610">
    <property type="term" value="P:lipid biosynthetic process"/>
    <property type="evidence" value="ECO:0007669"/>
    <property type="project" value="UniProtKB-ARBA"/>
</dbReference>
<evidence type="ECO:0000259" key="6">
    <source>
        <dbReference type="PROSITE" id="PS50075"/>
    </source>
</evidence>
<dbReference type="SUPFAM" id="SSF53474">
    <property type="entry name" value="alpha/beta-Hydrolases"/>
    <property type="match status" value="2"/>
</dbReference>
<evidence type="ECO:0000313" key="7">
    <source>
        <dbReference type="EMBL" id="SNQ52032.1"/>
    </source>
</evidence>
<dbReference type="InterPro" id="IPR001031">
    <property type="entry name" value="Thioesterase"/>
</dbReference>
<dbReference type="InterPro" id="IPR012223">
    <property type="entry name" value="TEII"/>
</dbReference>
<dbReference type="AlphaFoldDB" id="A0A2I2L290"/>
<dbReference type="InterPro" id="IPR009081">
    <property type="entry name" value="PP-bd_ACP"/>
</dbReference>
<dbReference type="InterPro" id="IPR020806">
    <property type="entry name" value="PKS_PP-bd"/>
</dbReference>
<dbReference type="PANTHER" id="PTHR11487">
    <property type="entry name" value="THIOESTERASE"/>
    <property type="match status" value="1"/>
</dbReference>
<evidence type="ECO:0000256" key="3">
    <source>
        <dbReference type="ARBA" id="ARBA00022450"/>
    </source>
</evidence>
<dbReference type="RefSeq" id="WP_165818689.1">
    <property type="nucleotide sequence ID" value="NZ_FZMO01000558.1"/>
</dbReference>
<evidence type="ECO:0000313" key="8">
    <source>
        <dbReference type="Proteomes" id="UP000234331"/>
    </source>
</evidence>
<dbReference type="InterPro" id="IPR001242">
    <property type="entry name" value="Condensation_dom"/>
</dbReference>
<name>A0A2I2L290_9ACTN</name>
<evidence type="ECO:0000256" key="5">
    <source>
        <dbReference type="ARBA" id="ARBA00022801"/>
    </source>
</evidence>
<dbReference type="PANTHER" id="PTHR11487:SF0">
    <property type="entry name" value="S-ACYL FATTY ACID SYNTHASE THIOESTERASE, MEDIUM CHAIN"/>
    <property type="match status" value="1"/>
</dbReference>
<dbReference type="PROSITE" id="PS50075">
    <property type="entry name" value="CARRIER"/>
    <property type="match status" value="1"/>
</dbReference>
<accession>A0A2I2L290</accession>
<dbReference type="SMART" id="SM00823">
    <property type="entry name" value="PKS_PP"/>
    <property type="match status" value="1"/>
</dbReference>
<protein>
    <submittedName>
        <fullName evidence="7">Nonribosomal peptide synthetase</fullName>
    </submittedName>
</protein>
<dbReference type="InterPro" id="IPR020802">
    <property type="entry name" value="TesA-like"/>
</dbReference>
<keyword evidence="4" id="KW-0597">Phosphoprotein</keyword>
<dbReference type="Proteomes" id="UP000234331">
    <property type="component" value="Unassembled WGS sequence"/>
</dbReference>
<keyword evidence="8" id="KW-1185">Reference proteome</keyword>
<dbReference type="InterPro" id="IPR023213">
    <property type="entry name" value="CAT-like_dom_sf"/>
</dbReference>
<dbReference type="InterPro" id="IPR029058">
    <property type="entry name" value="AB_hydrolase_fold"/>
</dbReference>
<reference evidence="7 8" key="1">
    <citation type="submission" date="2017-06" db="EMBL/GenBank/DDBJ databases">
        <authorList>
            <person name="Kim H.J."/>
            <person name="Triplett B.A."/>
        </authorList>
    </citation>
    <scope>NUCLEOTIDE SEQUENCE [LARGE SCALE GENOMIC DNA]</scope>
    <source>
        <strain evidence="7">FRACA_ARgP5</strain>
    </source>
</reference>
<dbReference type="SUPFAM" id="SSF52777">
    <property type="entry name" value="CoA-dependent acyltransferases"/>
    <property type="match status" value="2"/>
</dbReference>
<keyword evidence="3" id="KW-0596">Phosphopantetheine</keyword>
<gene>
    <name evidence="7" type="ORF">FRACA_90035</name>
</gene>
<dbReference type="Pfam" id="PF00550">
    <property type="entry name" value="PP-binding"/>
    <property type="match status" value="1"/>
</dbReference>
<dbReference type="GO" id="GO:0031177">
    <property type="term" value="F:phosphopantetheine binding"/>
    <property type="evidence" value="ECO:0007669"/>
    <property type="project" value="InterPro"/>
</dbReference>
<dbReference type="Gene3D" id="1.10.1200.10">
    <property type="entry name" value="ACP-like"/>
    <property type="match status" value="1"/>
</dbReference>
<dbReference type="GO" id="GO:0016787">
    <property type="term" value="F:hydrolase activity"/>
    <property type="evidence" value="ECO:0007669"/>
    <property type="project" value="UniProtKB-KW"/>
</dbReference>